<dbReference type="Proteomes" id="UP000829817">
    <property type="component" value="Chromosome"/>
</dbReference>
<reference evidence="1 2" key="1">
    <citation type="journal article" date="2022" name="Res Sq">
        <title>Evolution of multicellular longitudinally dividing oral cavity symbionts (Neisseriaceae).</title>
        <authorList>
            <person name="Nyongesa S."/>
            <person name="Weber P."/>
            <person name="Bernet E."/>
            <person name="Pullido F."/>
            <person name="Nieckarz M."/>
            <person name="Delaby M."/>
            <person name="Nieves C."/>
            <person name="Viehboeck T."/>
            <person name="Krause N."/>
            <person name="Rivera-Millot A."/>
            <person name="Nakamura A."/>
            <person name="Vischer N."/>
            <person name="VanNieuwenhze M."/>
            <person name="Brun Y."/>
            <person name="Cava F."/>
            <person name="Bulgheresi S."/>
            <person name="Veyrier F."/>
        </authorList>
    </citation>
    <scope>NUCLEOTIDE SEQUENCE [LARGE SCALE GENOMIC DNA]</scope>
    <source>
        <strain evidence="1 2">CCUG 63373m</strain>
    </source>
</reference>
<name>A0ABY4DT11_9NEIS</name>
<protein>
    <recommendedName>
        <fullName evidence="3">Regulatory protein, RpfE type</fullName>
    </recommendedName>
</protein>
<evidence type="ECO:0008006" key="3">
    <source>
        <dbReference type="Google" id="ProtNLM"/>
    </source>
</evidence>
<dbReference type="RefSeq" id="WP_244785088.1">
    <property type="nucleotide sequence ID" value="NZ_CP091508.1"/>
</dbReference>
<gene>
    <name evidence="1" type="ORF">LVJ83_13100</name>
</gene>
<organism evidence="1 2">
    <name type="scientific">Uruburuella testudinis</name>
    <dbReference type="NCBI Taxonomy" id="1282863"/>
    <lineage>
        <taxon>Bacteria</taxon>
        <taxon>Pseudomonadati</taxon>
        <taxon>Pseudomonadota</taxon>
        <taxon>Betaproteobacteria</taxon>
        <taxon>Neisseriales</taxon>
        <taxon>Neisseriaceae</taxon>
        <taxon>Uruburuella</taxon>
    </lineage>
</organism>
<proteinExistence type="predicted"/>
<dbReference type="PIRSF" id="PIRSF015283">
    <property type="entry name" value="Regulatory_RpfE"/>
    <property type="match status" value="1"/>
</dbReference>
<accession>A0ABY4DT11</accession>
<dbReference type="EMBL" id="CP091508">
    <property type="protein sequence ID" value="UOO81825.1"/>
    <property type="molecule type" value="Genomic_DNA"/>
</dbReference>
<keyword evidence="2" id="KW-1185">Reference proteome</keyword>
<evidence type="ECO:0000313" key="2">
    <source>
        <dbReference type="Proteomes" id="UP000829817"/>
    </source>
</evidence>
<sequence>MNLTLALPGLNHSDGTPLPLPDLPAFNQMLRFGTLIRKPLPASAFLARYLWRGSLLASAKQQLGMPAERAAVLASPVWQQMGMNHMDMLGGADIGIGLDEAEQWCRGLSSFYREEGWCFEALRADLWLVGLPAAPDWQVPPLPDVLGRADGSVRAQGRDSREWLQKQTEIQMWLHSHPLNHSRTAAGVPAVNGVWLWQDLEGGQTEAPLLACDSPWAQFYPGKRCDAPYDFAAWQHLAAEAGVVSDGLIWLDDLQACAHTGDTGAYVQTLQDWETRWFAPLWQALKSGRLNRLKVVTDGDNGGELCLKAKAGRAFWKPKRRFAGQMTG</sequence>
<evidence type="ECO:0000313" key="1">
    <source>
        <dbReference type="EMBL" id="UOO81825.1"/>
    </source>
</evidence>
<dbReference type="InterPro" id="IPR016631">
    <property type="entry name" value="Regulatory_RpfE"/>
</dbReference>